<keyword evidence="7" id="KW-1185">Reference proteome</keyword>
<sequence length="763" mass="83319">MYIVDTSDLTLDVWSLMRSSADLLTRGLWWISALTSVHAPGARVQQSFNASMGVSDGGYLLGLGIGDITGPVVETNMMGYADRQQTDTGLHMRQRSRAWIVADPAEPSSRVVFINADIGMGDTGVRRSIIHRLSHEFPGLYTGTNIALVATHSHAGVGGYLENLLPHITSLGYVQQTADAIVEGTVLAVRRAHASLAPGRLRLGNTTVVGANINRSPSAYLANPEEERRRYEADVDQEMTVLRFEDGEGDARGFLSFFPVHGTSLYQNNTLVSGDNKGMAAYIYEALVDPNSMPGQTTFVAGFTQSNVGDTSPNTLGAVCQSPGEPWDGQACNFEHSTCGNRTQDCRGRGPGFRISDFESNRIIAQLQVDGAKRVMDHPEEMMPVSGPVNAVHTYADMTFRSFELPDGRTVQTCPPALGYSFAGGTTDGPGAFDFTQGDNSTSQNPFWEFVKGAVTPRPPPEQVSCHYPKPILLDTGYAEKPYAWSPSTVDIQILRVGNLVMLIIPGEMTTMAGRRIRSVRLHTSRRSLTGRRTYSEAVRAKLIASGIIGDDAYVVVAGPANTYAHYVTTPEEYAVQRYEGASTIFGPWTLDAYIHEYGKLIDYLTPGVAEKPPSDPAPIDLTSKVISLQLPVVQDTAPLGKNFGDVLVDVETNSPYHAGDTVVAQFVGANPRNNLRLEQTFLTVDRWLDEQWVPVRSDSHPSTTYRWERTNVPFGISTVNLTWTIEPDTPAGTYRITYYGDAKHILGPITPFIGRSSDFTFA</sequence>
<comment type="caution">
    <text evidence="6">The sequence shown here is derived from an EMBL/GenBank/DDBJ whole genome shotgun (WGS) entry which is preliminary data.</text>
</comment>
<evidence type="ECO:0000256" key="2">
    <source>
        <dbReference type="ARBA" id="ARBA00022801"/>
    </source>
</evidence>
<evidence type="ECO:0000259" key="5">
    <source>
        <dbReference type="Pfam" id="PF17048"/>
    </source>
</evidence>
<dbReference type="InterPro" id="IPR031331">
    <property type="entry name" value="NEUT/ALK_ceramidase_C"/>
</dbReference>
<reference evidence="6 7" key="1">
    <citation type="journal article" date="2021" name="Environ. Microbiol.">
        <title>Gene family expansions and transcriptome signatures uncover fungal adaptations to wood decay.</title>
        <authorList>
            <person name="Hage H."/>
            <person name="Miyauchi S."/>
            <person name="Viragh M."/>
            <person name="Drula E."/>
            <person name="Min B."/>
            <person name="Chaduli D."/>
            <person name="Navarro D."/>
            <person name="Favel A."/>
            <person name="Norest M."/>
            <person name="Lesage-Meessen L."/>
            <person name="Balint B."/>
            <person name="Merenyi Z."/>
            <person name="de Eugenio L."/>
            <person name="Morin E."/>
            <person name="Martinez A.T."/>
            <person name="Baldrian P."/>
            <person name="Stursova M."/>
            <person name="Martinez M.J."/>
            <person name="Novotny C."/>
            <person name="Magnuson J.K."/>
            <person name="Spatafora J.W."/>
            <person name="Maurice S."/>
            <person name="Pangilinan J."/>
            <person name="Andreopoulos W."/>
            <person name="LaButti K."/>
            <person name="Hundley H."/>
            <person name="Na H."/>
            <person name="Kuo A."/>
            <person name="Barry K."/>
            <person name="Lipzen A."/>
            <person name="Henrissat B."/>
            <person name="Riley R."/>
            <person name="Ahrendt S."/>
            <person name="Nagy L.G."/>
            <person name="Grigoriev I.V."/>
            <person name="Martin F."/>
            <person name="Rosso M.N."/>
        </authorList>
    </citation>
    <scope>NUCLEOTIDE SEQUENCE [LARGE SCALE GENOMIC DNA]</scope>
    <source>
        <strain evidence="6 7">CIRM-BRFM 1785</strain>
    </source>
</reference>
<accession>A0ABQ8K9H9</accession>
<dbReference type="GeneID" id="72006815"/>
<feature type="domain" description="Neutral/alkaline non-lysosomal ceramidase N-terminal" evidence="4">
    <location>
        <begin position="59"/>
        <end position="595"/>
    </location>
</feature>
<comment type="similarity">
    <text evidence="1 3">Belongs to the neutral ceramidase family.</text>
</comment>
<gene>
    <name evidence="6" type="ORF">C8Q71DRAFT_813953</name>
</gene>
<evidence type="ECO:0000313" key="6">
    <source>
        <dbReference type="EMBL" id="KAH9833442.1"/>
    </source>
</evidence>
<feature type="domain" description="Neutral/alkaline non-lysosomal ceramidase C-terminal" evidence="5">
    <location>
        <begin position="599"/>
        <end position="761"/>
    </location>
</feature>
<name>A0ABQ8K9H9_9APHY</name>
<evidence type="ECO:0000256" key="3">
    <source>
        <dbReference type="RuleBase" id="RU366019"/>
    </source>
</evidence>
<dbReference type="Gene3D" id="2.60.40.2300">
    <property type="entry name" value="Neutral/alkaline non-lysosomal ceramidase, C-terminal domain"/>
    <property type="match status" value="1"/>
</dbReference>
<comment type="catalytic activity">
    <reaction evidence="3">
        <text>an N-acylsphing-4-enine + H2O = sphing-4-enine + a fatty acid</text>
        <dbReference type="Rhea" id="RHEA:20856"/>
        <dbReference type="ChEBI" id="CHEBI:15377"/>
        <dbReference type="ChEBI" id="CHEBI:28868"/>
        <dbReference type="ChEBI" id="CHEBI:52639"/>
        <dbReference type="ChEBI" id="CHEBI:57756"/>
        <dbReference type="EC" id="3.5.1.23"/>
    </reaction>
</comment>
<dbReference type="PANTHER" id="PTHR12670">
    <property type="entry name" value="CERAMIDASE"/>
    <property type="match status" value="1"/>
</dbReference>
<dbReference type="InterPro" id="IPR031329">
    <property type="entry name" value="NEUT/ALK_ceramidase_N"/>
</dbReference>
<organism evidence="6 7">
    <name type="scientific">Rhodofomes roseus</name>
    <dbReference type="NCBI Taxonomy" id="34475"/>
    <lineage>
        <taxon>Eukaryota</taxon>
        <taxon>Fungi</taxon>
        <taxon>Dikarya</taxon>
        <taxon>Basidiomycota</taxon>
        <taxon>Agaricomycotina</taxon>
        <taxon>Agaricomycetes</taxon>
        <taxon>Polyporales</taxon>
        <taxon>Rhodofomes</taxon>
    </lineage>
</organism>
<evidence type="ECO:0000259" key="4">
    <source>
        <dbReference type="Pfam" id="PF04734"/>
    </source>
</evidence>
<proteinExistence type="inferred from homology"/>
<dbReference type="Pfam" id="PF04734">
    <property type="entry name" value="Ceramidase_alk"/>
    <property type="match status" value="1"/>
</dbReference>
<dbReference type="EMBL" id="JADCUA010000018">
    <property type="protein sequence ID" value="KAH9833442.1"/>
    <property type="molecule type" value="Genomic_DNA"/>
</dbReference>
<dbReference type="InterPro" id="IPR006823">
    <property type="entry name" value="Ceramidase_alk"/>
</dbReference>
<dbReference type="EC" id="3.5.1.23" evidence="3"/>
<protein>
    <recommendedName>
        <fullName evidence="3">Neutral ceramidase</fullName>
        <ecNumber evidence="3">3.5.1.23</ecNumber>
    </recommendedName>
</protein>
<dbReference type="Pfam" id="PF17048">
    <property type="entry name" value="Ceramidse_alk_C"/>
    <property type="match status" value="1"/>
</dbReference>
<dbReference type="PANTHER" id="PTHR12670:SF1">
    <property type="entry name" value="NEUTRAL CERAMIDASE"/>
    <property type="match status" value="1"/>
</dbReference>
<evidence type="ECO:0000313" key="7">
    <source>
        <dbReference type="Proteomes" id="UP000814176"/>
    </source>
</evidence>
<evidence type="ECO:0000256" key="1">
    <source>
        <dbReference type="ARBA" id="ARBA00009835"/>
    </source>
</evidence>
<dbReference type="InterPro" id="IPR038445">
    <property type="entry name" value="NCDase_C_sf"/>
</dbReference>
<keyword evidence="2 3" id="KW-0378">Hydrolase</keyword>
<dbReference type="Proteomes" id="UP000814176">
    <property type="component" value="Unassembled WGS sequence"/>
</dbReference>
<dbReference type="RefSeq" id="XP_047776182.1">
    <property type="nucleotide sequence ID" value="XM_047926083.1"/>
</dbReference>
<keyword evidence="3" id="KW-0746">Sphingolipid metabolism</keyword>
<keyword evidence="3" id="KW-0443">Lipid metabolism</keyword>